<organism evidence="1 2">
    <name type="scientific">Macroventuria anomochaeta</name>
    <dbReference type="NCBI Taxonomy" id="301207"/>
    <lineage>
        <taxon>Eukaryota</taxon>
        <taxon>Fungi</taxon>
        <taxon>Dikarya</taxon>
        <taxon>Ascomycota</taxon>
        <taxon>Pezizomycotina</taxon>
        <taxon>Dothideomycetes</taxon>
        <taxon>Pleosporomycetidae</taxon>
        <taxon>Pleosporales</taxon>
        <taxon>Pleosporineae</taxon>
        <taxon>Didymellaceae</taxon>
        <taxon>Macroventuria</taxon>
    </lineage>
</organism>
<sequence length="1087" mass="117830">MSDPVAATANAPDTTAGEPLNDLVEEKAADTASQKEAHQTPPFDVKALTDRALQFLATASNETLGACLVGLGAGTYLILGRVGLVLIGVVGGVVLHATWEGQSQSGEDAEHKGKSSEARKRELGAHVANRILDWRDKKERQDGDADGSDGSDLSLKLYSGMNLDYSQFKPETAAALTELTDAVIRDYVKWWYSPILPAEDAFPSSCRQTLTAFMLSVSAHLSRKRPADNFVDFVTRSSSFIIILLQELSAAIIASPGDAPSEAVDIYLKMKRDSTLANILDAEYQTRQFSVAAEDILQNYLEHKTYNCMPARIFLHQILAKVILEMIVVSCSKPEFINGWIVYLLEDGEPELMNAIDAGVEESSGQLQNVKNNIEKTTGETISPERREHGRRVSRAQDAMDEAMQEAQRLSRLIAKEDAKRLRSLDESTSSLTDDHSASTTQGIVTPTSSQSEATTEGEATGLGISAPPAQPPSQAAPASPPEATEESKKAFTSFDQLLGNNPPTALLDDDDRPVPARPPPLTLYNSTISIFDDSMPGEKGVIKNKPNAEYLIQIEPSSHHHSGWMTARKYTEFETLHEVIRRIAAITGTTGFIEAHAELPNWKGHSKPSLRGELERYLNDAVKYKPLAESEGMKRFLEKELGTGKTPGGGFPGIGWAGQTFDTMGKGIGSTFDVLSKAPKEVAGGGKALFGGVTGVLGSVAPFGAKKNRESVTNVTSTNTPSAISSTANLSRTSTNTAEPPKTRHSRAESIVPELPTHIRSESTLSLASKRTSMESIRNPNSPVIDQQPQREAQMERRPSYNPDGDGKRSGRSSRYGSRANSRAPSPRRSIDLSPALGGDQIMNLPPMPSEITDDYSSTPPRTSLDPFHARNVSRTSLSSMAPSNNDAASPVPPLPRRPSATSVTASTTTPPAKPTKQPKTHTPLSEPETTVLIELFFAVINELYTLSSAWTLRRTLLNAAKTFLLRPGNPQLASITTLFQTTLDSTTSDEGLARQLRKIRENALPTEEELKTWPKGASEEEKERLRVKARKLLVERGMPSALTSVMGQAASGEALGKVFDCLQEERVARGVMFGLMLQGLRAVTQ</sequence>
<comment type="caution">
    <text evidence="1">The sequence shown here is derived from an EMBL/GenBank/DDBJ whole genome shotgun (WGS) entry which is preliminary data.</text>
</comment>
<keyword evidence="2" id="KW-1185">Reference proteome</keyword>
<evidence type="ECO:0000313" key="1">
    <source>
        <dbReference type="EMBL" id="KAF2625722.1"/>
    </source>
</evidence>
<reference evidence="1" key="1">
    <citation type="journal article" date="2020" name="Stud. Mycol.">
        <title>101 Dothideomycetes genomes: a test case for predicting lifestyles and emergence of pathogens.</title>
        <authorList>
            <person name="Haridas S."/>
            <person name="Albert R."/>
            <person name="Binder M."/>
            <person name="Bloem J."/>
            <person name="Labutti K."/>
            <person name="Salamov A."/>
            <person name="Andreopoulos B."/>
            <person name="Baker S."/>
            <person name="Barry K."/>
            <person name="Bills G."/>
            <person name="Bluhm B."/>
            <person name="Cannon C."/>
            <person name="Castanera R."/>
            <person name="Culley D."/>
            <person name="Daum C."/>
            <person name="Ezra D."/>
            <person name="Gonzalez J."/>
            <person name="Henrissat B."/>
            <person name="Kuo A."/>
            <person name="Liang C."/>
            <person name="Lipzen A."/>
            <person name="Lutzoni F."/>
            <person name="Magnuson J."/>
            <person name="Mondo S."/>
            <person name="Nolan M."/>
            <person name="Ohm R."/>
            <person name="Pangilinan J."/>
            <person name="Park H.-J."/>
            <person name="Ramirez L."/>
            <person name="Alfaro M."/>
            <person name="Sun H."/>
            <person name="Tritt A."/>
            <person name="Yoshinaga Y."/>
            <person name="Zwiers L.-H."/>
            <person name="Turgeon B."/>
            <person name="Goodwin S."/>
            <person name="Spatafora J."/>
            <person name="Crous P."/>
            <person name="Grigoriev I."/>
        </authorList>
    </citation>
    <scope>NUCLEOTIDE SEQUENCE</scope>
    <source>
        <strain evidence="1">CBS 525.71</strain>
    </source>
</reference>
<gene>
    <name evidence="1" type="ORF">BU25DRAFT_109737</name>
</gene>
<accession>A0ACB6RWT2</accession>
<dbReference type="Proteomes" id="UP000799754">
    <property type="component" value="Unassembled WGS sequence"/>
</dbReference>
<name>A0ACB6RWT2_9PLEO</name>
<dbReference type="EMBL" id="MU006724">
    <property type="protein sequence ID" value="KAF2625722.1"/>
    <property type="molecule type" value="Genomic_DNA"/>
</dbReference>
<evidence type="ECO:0000313" key="2">
    <source>
        <dbReference type="Proteomes" id="UP000799754"/>
    </source>
</evidence>
<protein>
    <submittedName>
        <fullName evidence="1">Uncharacterized protein</fullName>
    </submittedName>
</protein>
<proteinExistence type="predicted"/>